<dbReference type="AlphaFoldDB" id="A0AA40CN93"/>
<feature type="region of interest" description="Disordered" evidence="5">
    <location>
        <begin position="1"/>
        <end position="62"/>
    </location>
</feature>
<dbReference type="GO" id="GO:0005524">
    <property type="term" value="F:ATP binding"/>
    <property type="evidence" value="ECO:0007669"/>
    <property type="project" value="UniProtKB-KW"/>
</dbReference>
<evidence type="ECO:0000256" key="2">
    <source>
        <dbReference type="ARBA" id="ARBA00022741"/>
    </source>
</evidence>
<keyword evidence="4" id="KW-0067">ATP-binding</keyword>
<sequence length="695" mass="79639">MLHHGHASEQTLEKKKKRGPARDYQFGNTIIMEDEDGELIKKYEIPPDRSKQSEKPAISEKIRHRFARMGSYLGISYGETKTGSNERDVSSESSDGSITTKPQDQQPQTVTVHKQHPHGINDTQKDTANPSTSRQVAIGEIDWNVLEVDDLKNISSDKHSSDNPIPNIKKLPQSLGDMPMSDRFRERRSSPLLPPLPSWPRVSSSSSAKEENHNRLQQQRKYHVRDLYEEEGHSERYPRIFDEDDILDTRYIPWNRFPDISRLRVFRKNHLDRGDGERFTADEFDQVESLLFHVCRDLSLSCNLTDHQTRQITHLGGMGRICLILDLIEQRQLLRDFIRLEITDYSLPLLLPKLQGMLYSLEDGERAAERFFTEQFRAVSRNWSNGAHHVMHRREALPFRPLRSIGFGSQGSIDEVQLPNTEGTCARKRWIASANLRKITARFDDEVKIIKKVAAHPHILELLASYTRGREFGLLLPVADCDLWHILTMNPSEREDIIPNQRLIQSWGCLSSGLLFMHDKGIKHKDIKPQNIVLRRGDFQFTDFGLSKDISDLSHSATDGADRGTFRYMAPEITKYQPHGRAADVFSLACVLFEMFSVWRGFSVDDADSFSALAPFHMNLSAIHSWIGGELAPITPLSLLRYKNSQSIFGSMFNHDPVDRPQIREVVFKMTMVSYPGDLFCNRCLGVVLRRSEAP</sequence>
<feature type="compositionally biased region" description="Basic and acidic residues" evidence="5">
    <location>
        <begin position="38"/>
        <end position="61"/>
    </location>
</feature>
<dbReference type="InterPro" id="IPR008271">
    <property type="entry name" value="Ser/Thr_kinase_AS"/>
</dbReference>
<organism evidence="7 8">
    <name type="scientific">Lasiodiplodia hormozganensis</name>
    <dbReference type="NCBI Taxonomy" id="869390"/>
    <lineage>
        <taxon>Eukaryota</taxon>
        <taxon>Fungi</taxon>
        <taxon>Dikarya</taxon>
        <taxon>Ascomycota</taxon>
        <taxon>Pezizomycotina</taxon>
        <taxon>Dothideomycetes</taxon>
        <taxon>Dothideomycetes incertae sedis</taxon>
        <taxon>Botryosphaeriales</taxon>
        <taxon>Botryosphaeriaceae</taxon>
        <taxon>Lasiodiplodia</taxon>
    </lineage>
</organism>
<evidence type="ECO:0000259" key="6">
    <source>
        <dbReference type="PROSITE" id="PS50011"/>
    </source>
</evidence>
<keyword evidence="8" id="KW-1185">Reference proteome</keyword>
<gene>
    <name evidence="7" type="primary">TIO_1</name>
    <name evidence="7" type="ORF">DIS24_g8526</name>
</gene>
<dbReference type="Pfam" id="PF08619">
    <property type="entry name" value="Nha1_C"/>
    <property type="match status" value="1"/>
</dbReference>
<evidence type="ECO:0000256" key="3">
    <source>
        <dbReference type="ARBA" id="ARBA00022777"/>
    </source>
</evidence>
<dbReference type="GO" id="GO:0015385">
    <property type="term" value="F:sodium:proton antiporter activity"/>
    <property type="evidence" value="ECO:0007669"/>
    <property type="project" value="InterPro"/>
</dbReference>
<evidence type="ECO:0000256" key="4">
    <source>
        <dbReference type="ARBA" id="ARBA00022840"/>
    </source>
</evidence>
<protein>
    <submittedName>
        <fullName evidence="7">Serine/threonine-protein kinase TIO</fullName>
    </submittedName>
</protein>
<evidence type="ECO:0000313" key="7">
    <source>
        <dbReference type="EMBL" id="KAK0644810.1"/>
    </source>
</evidence>
<dbReference type="Pfam" id="PF00069">
    <property type="entry name" value="Pkinase"/>
    <property type="match status" value="1"/>
</dbReference>
<dbReference type="PROSITE" id="PS50011">
    <property type="entry name" value="PROTEIN_KINASE_DOM"/>
    <property type="match status" value="1"/>
</dbReference>
<dbReference type="CDD" id="cd00180">
    <property type="entry name" value="PKc"/>
    <property type="match status" value="1"/>
</dbReference>
<dbReference type="InterPro" id="IPR000719">
    <property type="entry name" value="Prot_kinase_dom"/>
</dbReference>
<evidence type="ECO:0000256" key="5">
    <source>
        <dbReference type="SAM" id="MobiDB-lite"/>
    </source>
</evidence>
<dbReference type="Proteomes" id="UP001175001">
    <property type="component" value="Unassembled WGS sequence"/>
</dbReference>
<comment type="caution">
    <text evidence="7">The sequence shown here is derived from an EMBL/GenBank/DDBJ whole genome shotgun (WGS) entry which is preliminary data.</text>
</comment>
<feature type="domain" description="Protein kinase" evidence="6">
    <location>
        <begin position="399"/>
        <end position="673"/>
    </location>
</feature>
<keyword evidence="3 7" id="KW-0418">Kinase</keyword>
<evidence type="ECO:0000256" key="1">
    <source>
        <dbReference type="ARBA" id="ARBA00022679"/>
    </source>
</evidence>
<feature type="region of interest" description="Disordered" evidence="5">
    <location>
        <begin position="155"/>
        <end position="220"/>
    </location>
</feature>
<dbReference type="EMBL" id="JAUJDW010000064">
    <property type="protein sequence ID" value="KAK0644810.1"/>
    <property type="molecule type" value="Genomic_DNA"/>
</dbReference>
<dbReference type="GO" id="GO:0004674">
    <property type="term" value="F:protein serine/threonine kinase activity"/>
    <property type="evidence" value="ECO:0007669"/>
    <property type="project" value="TreeGrafter"/>
</dbReference>
<dbReference type="InterPro" id="IPR011009">
    <property type="entry name" value="Kinase-like_dom_sf"/>
</dbReference>
<dbReference type="PANTHER" id="PTHR43289">
    <property type="entry name" value="MITOGEN-ACTIVATED PROTEIN KINASE KINASE KINASE 20-RELATED"/>
    <property type="match status" value="1"/>
</dbReference>
<dbReference type="Gene3D" id="1.10.510.10">
    <property type="entry name" value="Transferase(Phosphotransferase) domain 1"/>
    <property type="match status" value="1"/>
</dbReference>
<accession>A0AA40CN93</accession>
<dbReference type="GO" id="GO:0016020">
    <property type="term" value="C:membrane"/>
    <property type="evidence" value="ECO:0007669"/>
    <property type="project" value="InterPro"/>
</dbReference>
<dbReference type="PANTHER" id="PTHR43289:SF6">
    <property type="entry name" value="SERINE_THREONINE-PROTEIN KINASE NEKL-3"/>
    <property type="match status" value="1"/>
</dbReference>
<keyword evidence="1" id="KW-0808">Transferase</keyword>
<feature type="compositionally biased region" description="Basic and acidic residues" evidence="5">
    <location>
        <begin position="180"/>
        <end position="189"/>
    </location>
</feature>
<feature type="region of interest" description="Disordered" evidence="5">
    <location>
        <begin position="76"/>
        <end position="133"/>
    </location>
</feature>
<feature type="compositionally biased region" description="Polar residues" evidence="5">
    <location>
        <begin position="91"/>
        <end position="112"/>
    </location>
</feature>
<proteinExistence type="predicted"/>
<keyword evidence="2" id="KW-0547">Nucleotide-binding</keyword>
<dbReference type="SMART" id="SM00220">
    <property type="entry name" value="S_TKc"/>
    <property type="match status" value="1"/>
</dbReference>
<name>A0AA40CN93_9PEZI</name>
<evidence type="ECO:0000313" key="8">
    <source>
        <dbReference type="Proteomes" id="UP001175001"/>
    </source>
</evidence>
<dbReference type="PROSITE" id="PS00108">
    <property type="entry name" value="PROTEIN_KINASE_ST"/>
    <property type="match status" value="1"/>
</dbReference>
<reference evidence="7" key="1">
    <citation type="submission" date="2023-06" db="EMBL/GenBank/DDBJ databases">
        <title>Multi-omics analyses reveal the molecular pathogenesis toolkit of Lasiodiplodia hormozganensis, a cross-kingdom pathogen.</title>
        <authorList>
            <person name="Felix C."/>
            <person name="Meneses R."/>
            <person name="Goncalves M.F.M."/>
            <person name="Tilleman L."/>
            <person name="Duarte A.S."/>
            <person name="Jorrin-Novo J.V."/>
            <person name="Van De Peer Y."/>
            <person name="Deforce D."/>
            <person name="Van Nieuwerburgh F."/>
            <person name="Esteves A.C."/>
            <person name="Alves A."/>
        </authorList>
    </citation>
    <scope>NUCLEOTIDE SEQUENCE</scope>
    <source>
        <strain evidence="7">CBS 339.90</strain>
    </source>
</reference>
<dbReference type="SUPFAM" id="SSF56112">
    <property type="entry name" value="Protein kinase-like (PK-like)"/>
    <property type="match status" value="1"/>
</dbReference>
<dbReference type="InterPro" id="IPR013928">
    <property type="entry name" value="Cation/H_antiporter_C"/>
</dbReference>